<feature type="domain" description="Core" evidence="2">
    <location>
        <begin position="3"/>
        <end position="96"/>
    </location>
</feature>
<dbReference type="GO" id="GO:0051539">
    <property type="term" value="F:4 iron, 4 sulfur cluster binding"/>
    <property type="evidence" value="ECO:0007669"/>
    <property type="project" value="TreeGrafter"/>
</dbReference>
<dbReference type="STRING" id="871271.ZICARI_064"/>
<gene>
    <name evidence="3" type="ordered locus">ZICARI_064</name>
</gene>
<proteinExistence type="predicted"/>
<evidence type="ECO:0000259" key="2">
    <source>
        <dbReference type="Pfam" id="PF01521"/>
    </source>
</evidence>
<dbReference type="PANTHER" id="PTHR43011">
    <property type="entry name" value="IRON-SULFUR CLUSTER ASSEMBLY 2 HOMOLOG, MITOCHONDRIAL"/>
    <property type="match status" value="1"/>
</dbReference>
<keyword evidence="1" id="KW-0472">Membrane</keyword>
<dbReference type="GO" id="GO:0016226">
    <property type="term" value="P:iron-sulfur cluster assembly"/>
    <property type="evidence" value="ECO:0007669"/>
    <property type="project" value="InterPro"/>
</dbReference>
<dbReference type="AlphaFoldDB" id="E0TIR0"/>
<dbReference type="InterPro" id="IPR000361">
    <property type="entry name" value="ATAP_core_dom"/>
</dbReference>
<accession>E0TIR0</accession>
<keyword evidence="4" id="KW-1185">Reference proteome</keyword>
<name>E0TIR0_ZINIC</name>
<evidence type="ECO:0000313" key="4">
    <source>
        <dbReference type="Proteomes" id="UP000001303"/>
    </source>
</evidence>
<reference key="2">
    <citation type="submission" date="2010-08" db="EMBL/GenBank/DDBJ databases">
        <title>Functional convergence in reduced genomes of bacterial symbionts spanning 200 million years of evolution.</title>
        <authorList>
            <person name="McCutcheon J.P."/>
            <person name="Moran N.A."/>
        </authorList>
    </citation>
    <scope>NUCLEOTIDE SEQUENCE</scope>
    <source>
        <strain>CARI</strain>
    </source>
</reference>
<dbReference type="InterPro" id="IPR035903">
    <property type="entry name" value="HesB-like_dom_sf"/>
</dbReference>
<dbReference type="Proteomes" id="UP000001303">
    <property type="component" value="Chromosome"/>
</dbReference>
<dbReference type="PANTHER" id="PTHR43011:SF1">
    <property type="entry name" value="IRON-SULFUR CLUSTER ASSEMBLY 2 HOMOLOG, MITOCHONDRIAL"/>
    <property type="match status" value="1"/>
</dbReference>
<feature type="transmembrane region" description="Helical" evidence="1">
    <location>
        <begin position="47"/>
        <end position="66"/>
    </location>
</feature>
<dbReference type="SUPFAM" id="SSF89360">
    <property type="entry name" value="HesB-like domain"/>
    <property type="match status" value="1"/>
</dbReference>
<dbReference type="HOGENOM" id="CLU_069054_5_3_4"/>
<protein>
    <submittedName>
        <fullName evidence="3">Putative iron-sulfur cluster assembly accessory protein</fullName>
    </submittedName>
</protein>
<keyword evidence="1" id="KW-1133">Transmembrane helix</keyword>
<keyword evidence="1" id="KW-0812">Transmembrane</keyword>
<dbReference type="InterPro" id="IPR016092">
    <property type="entry name" value="ATAP"/>
</dbReference>
<evidence type="ECO:0000313" key="3">
    <source>
        <dbReference type="EMBL" id="ADM89687.1"/>
    </source>
</evidence>
<dbReference type="KEGG" id="zin:ZICARI_064"/>
<sequence>MKFSNKSLKIINNKYYNKFLRIYIKGGGCMGLKYIFNFKRKYKNYDLLIKIKNLIIIIDFISYQYLYKSYLKYKNTFEKSNFIIFNPEVKKTCNCGSSFNF</sequence>
<dbReference type="Gene3D" id="2.60.300.12">
    <property type="entry name" value="HesB-like domain"/>
    <property type="match status" value="1"/>
</dbReference>
<dbReference type="Pfam" id="PF01521">
    <property type="entry name" value="Fe-S_biosyn"/>
    <property type="match status" value="1"/>
</dbReference>
<dbReference type="EMBL" id="CP002161">
    <property type="protein sequence ID" value="ADM89687.1"/>
    <property type="molecule type" value="Genomic_DNA"/>
</dbReference>
<dbReference type="GO" id="GO:0051537">
    <property type="term" value="F:2 iron, 2 sulfur cluster binding"/>
    <property type="evidence" value="ECO:0007669"/>
    <property type="project" value="TreeGrafter"/>
</dbReference>
<evidence type="ECO:0000256" key="1">
    <source>
        <dbReference type="SAM" id="Phobius"/>
    </source>
</evidence>
<reference evidence="3 4" key="1">
    <citation type="journal article" date="2010" name="Genome Biol. Evol.">
        <title>Functional convergence in reduced genomes of bacterial symbionts spanning 200 My of evolution.</title>
        <authorList>
            <person name="McCutcheon J.P."/>
            <person name="Moran N.A."/>
        </authorList>
    </citation>
    <scope>NUCLEOTIDE SEQUENCE [LARGE SCALE GENOMIC DNA]</scope>
    <source>
        <strain evidence="3 4">CARI</strain>
    </source>
</reference>
<dbReference type="GO" id="GO:0005506">
    <property type="term" value="F:iron ion binding"/>
    <property type="evidence" value="ECO:0007669"/>
    <property type="project" value="TreeGrafter"/>
</dbReference>
<organism evidence="3 4">
    <name type="scientific">Zinderia insecticola (strain CARI)</name>
    <dbReference type="NCBI Taxonomy" id="871271"/>
    <lineage>
        <taxon>Bacteria</taxon>
        <taxon>Pseudomonadati</taxon>
        <taxon>Pseudomonadota</taxon>
        <taxon>Betaproteobacteria</taxon>
        <taxon>Burkholderiales</taxon>
        <taxon>Oxalobacteraceae</taxon>
        <taxon>Candidatus Zinderia</taxon>
    </lineage>
</organism>
<dbReference type="NCBIfam" id="TIGR00049">
    <property type="entry name" value="iron-sulfur cluster assembly accessory protein"/>
    <property type="match status" value="1"/>
</dbReference>